<evidence type="ECO:0000313" key="1">
    <source>
        <dbReference type="EMBL" id="KAG1300496.1"/>
    </source>
</evidence>
<dbReference type="InterPro" id="IPR036691">
    <property type="entry name" value="Endo/exonu/phosph_ase_sf"/>
</dbReference>
<sequence length="152" mass="17340">MPFQETHVTDTHIQTINVQFQATQSLWAHHYGLLSFSPSFVLSENLTPSNPRMVLSKVSHLQNFYAPFHVLVLYAPASSGKARREFFDSVLHTLTSPDYAIDHQQLIILGDFNYSYHRANLSSHTSLRWVSYLDKSFYNVMNCGDTVLLSTA</sequence>
<evidence type="ECO:0008006" key="3">
    <source>
        <dbReference type="Google" id="ProtNLM"/>
    </source>
</evidence>
<dbReference type="EMBL" id="JAANQT010004073">
    <property type="protein sequence ID" value="KAG1300496.1"/>
    <property type="molecule type" value="Genomic_DNA"/>
</dbReference>
<gene>
    <name evidence="1" type="ORF">G6F64_012645</name>
</gene>
<evidence type="ECO:0000313" key="2">
    <source>
        <dbReference type="Proteomes" id="UP000716291"/>
    </source>
</evidence>
<comment type="caution">
    <text evidence="1">The sequence shown here is derived from an EMBL/GenBank/DDBJ whole genome shotgun (WGS) entry which is preliminary data.</text>
</comment>
<dbReference type="Gene3D" id="3.60.10.10">
    <property type="entry name" value="Endonuclease/exonuclease/phosphatase"/>
    <property type="match status" value="1"/>
</dbReference>
<keyword evidence="2" id="KW-1185">Reference proteome</keyword>
<organism evidence="1 2">
    <name type="scientific">Rhizopus oryzae</name>
    <name type="common">Mucormycosis agent</name>
    <name type="synonym">Rhizopus arrhizus var. delemar</name>
    <dbReference type="NCBI Taxonomy" id="64495"/>
    <lineage>
        <taxon>Eukaryota</taxon>
        <taxon>Fungi</taxon>
        <taxon>Fungi incertae sedis</taxon>
        <taxon>Mucoromycota</taxon>
        <taxon>Mucoromycotina</taxon>
        <taxon>Mucoromycetes</taxon>
        <taxon>Mucorales</taxon>
        <taxon>Mucorineae</taxon>
        <taxon>Rhizopodaceae</taxon>
        <taxon>Rhizopus</taxon>
    </lineage>
</organism>
<name>A0A9P7BL84_RHIOR</name>
<dbReference type="OrthoDB" id="2443300at2759"/>
<proteinExistence type="predicted"/>
<accession>A0A9P7BL84</accession>
<reference evidence="1" key="1">
    <citation type="journal article" date="2020" name="Microb. Genom.">
        <title>Genetic diversity of clinical and environmental Mucorales isolates obtained from an investigation of mucormycosis cases among solid organ transplant recipients.</title>
        <authorList>
            <person name="Nguyen M.H."/>
            <person name="Kaul D."/>
            <person name="Muto C."/>
            <person name="Cheng S.J."/>
            <person name="Richter R.A."/>
            <person name="Bruno V.M."/>
            <person name="Liu G."/>
            <person name="Beyhan S."/>
            <person name="Sundermann A.J."/>
            <person name="Mounaud S."/>
            <person name="Pasculle A.W."/>
            <person name="Nierman W.C."/>
            <person name="Driscoll E."/>
            <person name="Cumbie R."/>
            <person name="Clancy C.J."/>
            <person name="Dupont C.L."/>
        </authorList>
    </citation>
    <scope>NUCLEOTIDE SEQUENCE</scope>
    <source>
        <strain evidence="1">GL11</strain>
    </source>
</reference>
<dbReference type="Proteomes" id="UP000716291">
    <property type="component" value="Unassembled WGS sequence"/>
</dbReference>
<dbReference type="SUPFAM" id="SSF56219">
    <property type="entry name" value="DNase I-like"/>
    <property type="match status" value="1"/>
</dbReference>
<dbReference type="AlphaFoldDB" id="A0A9P7BL84"/>
<protein>
    <recommendedName>
        <fullName evidence="3">Endonuclease/exonuclease/phosphatase domain-containing protein</fullName>
    </recommendedName>
</protein>